<name>A0A4V3VLJ7_9EURY</name>
<evidence type="ECO:0000313" key="1">
    <source>
        <dbReference type="EMBL" id="THE65847.1"/>
    </source>
</evidence>
<protein>
    <submittedName>
        <fullName evidence="1">Uncharacterized protein</fullName>
    </submittedName>
</protein>
<evidence type="ECO:0000313" key="2">
    <source>
        <dbReference type="Proteomes" id="UP000318864"/>
    </source>
</evidence>
<dbReference type="Proteomes" id="UP000318864">
    <property type="component" value="Unassembled WGS sequence"/>
</dbReference>
<dbReference type="EMBL" id="RBZW01000015">
    <property type="protein sequence ID" value="THE65847.1"/>
    <property type="molecule type" value="Genomic_DNA"/>
</dbReference>
<sequence>MLAHGYLEVDKELVPLIEESRSWFESAEDQYQMAAGGFGTIESFSPGGATFAWVNNLHPAKEFPHRRDNFEALVAQAETQATVVPDRATGIQISSQERKTTTWRNVTPGGDLEIFERVPFEETVTDFDTLETELSRIMESPPDFDLLERDATAVAKEMEAIPE</sequence>
<keyword evidence="2" id="KW-1185">Reference proteome</keyword>
<accession>A0A4V3VLJ7</accession>
<dbReference type="AlphaFoldDB" id="A0A4V3VLJ7"/>
<comment type="caution">
    <text evidence="1">The sequence shown here is derived from an EMBL/GenBank/DDBJ whole genome shotgun (WGS) entry which is preliminary data.</text>
</comment>
<reference evidence="1 2" key="1">
    <citation type="submission" date="2018-10" db="EMBL/GenBank/DDBJ databases">
        <title>Natronolimnobius sp. XQ-INN 246 isolated from Inner Mongolia Autonomous Region of China.</title>
        <authorList>
            <person name="Xue Q."/>
        </authorList>
    </citation>
    <scope>NUCLEOTIDE SEQUENCE [LARGE SCALE GENOMIC DNA]</scope>
    <source>
        <strain evidence="1 2">XQ-INN 246</strain>
    </source>
</reference>
<proteinExistence type="predicted"/>
<organism evidence="1 2">
    <name type="scientific">Salinadaptatus halalkaliphilus</name>
    <dbReference type="NCBI Taxonomy" id="2419781"/>
    <lineage>
        <taxon>Archaea</taxon>
        <taxon>Methanobacteriati</taxon>
        <taxon>Methanobacteriota</taxon>
        <taxon>Stenosarchaea group</taxon>
        <taxon>Halobacteria</taxon>
        <taxon>Halobacteriales</taxon>
        <taxon>Natrialbaceae</taxon>
        <taxon>Salinadaptatus</taxon>
    </lineage>
</organism>
<gene>
    <name evidence="1" type="ORF">D8Y22_05535</name>
</gene>